<dbReference type="PROSITE" id="PS00086">
    <property type="entry name" value="CYTOCHROME_P450"/>
    <property type="match status" value="1"/>
</dbReference>
<sequence>MFETIGLDPSTLGKFVLLCIVAVSLLSYFSRKRRSSSAPLPPGPKPLPIIGNAHQLPDEYQEKEFFSWGQEFGKLVYAKALNKQMVVINSLDVARDLMEKRGAIYSDRPRFVLLNEMLDLDCNVPLLSYSNQFRKTRKWIQDSFSSAALAAYRPRQRRETNVMLKGILARPTAFSAHIARFTEALIMDIAYGHIVTSEDDKYIEMGEKGNHAFATVGSAGSMLVDFFPIRKAPFLVTDATSDSPLAVKHYPTWLPGAAFKKRAISAAKLLRTMHDVPYNMVKSQLKFGNVRASFTATLLDKYLYGGEFNMSSQDEKDIKGSAGTLYAAGTETMASTMTTFLLAMLLHPHIYGKLQEEMDNVIGPSRLPDFDDRESLPYLHAVIKETYRWHAPLPMGLPHLSSQEDIYSGYKIPNKTTIVGNIWGISRDMNLYSDADSFLPERFLTAKEDVVDPRSYVFGFGRRLCPGKDFADTCVFLVLASIVATMTLNKAKDEFGVEITPLPAFTSGFASRPKPFKCIMLPRSQQAIRLIRQLDTEEIVEGMA</sequence>
<dbReference type="InterPro" id="IPR036396">
    <property type="entry name" value="Cyt_P450_sf"/>
</dbReference>
<comment type="subcellular location">
    <subcellularLocation>
        <location evidence="2">Membrane</location>
        <topology evidence="2">Single-pass membrane protein</topology>
    </subcellularLocation>
</comment>
<evidence type="ECO:0008006" key="17">
    <source>
        <dbReference type="Google" id="ProtNLM"/>
    </source>
</evidence>
<evidence type="ECO:0000256" key="12">
    <source>
        <dbReference type="ARBA" id="ARBA00023136"/>
    </source>
</evidence>
<evidence type="ECO:0000256" key="8">
    <source>
        <dbReference type="ARBA" id="ARBA00022989"/>
    </source>
</evidence>
<dbReference type="InterPro" id="IPR050364">
    <property type="entry name" value="Cytochrome_P450_fung"/>
</dbReference>
<dbReference type="SUPFAM" id="SSF48264">
    <property type="entry name" value="Cytochrome P450"/>
    <property type="match status" value="1"/>
</dbReference>
<keyword evidence="8" id="KW-1133">Transmembrane helix</keyword>
<evidence type="ECO:0000313" key="15">
    <source>
        <dbReference type="EMBL" id="TCD64286.1"/>
    </source>
</evidence>
<comment type="similarity">
    <text evidence="4 14">Belongs to the cytochrome P450 family.</text>
</comment>
<dbReference type="Proteomes" id="UP000292702">
    <property type="component" value="Unassembled WGS sequence"/>
</dbReference>
<name>A0A4R0RBK6_9APHY</name>
<dbReference type="CDD" id="cd11065">
    <property type="entry name" value="CYP64-like"/>
    <property type="match status" value="1"/>
</dbReference>
<comment type="caution">
    <text evidence="15">The sequence shown here is derived from an EMBL/GenBank/DDBJ whole genome shotgun (WGS) entry which is preliminary data.</text>
</comment>
<keyword evidence="9 14" id="KW-0560">Oxidoreductase</keyword>
<evidence type="ECO:0000256" key="5">
    <source>
        <dbReference type="ARBA" id="ARBA00022617"/>
    </source>
</evidence>
<keyword evidence="6" id="KW-0812">Transmembrane</keyword>
<evidence type="ECO:0000256" key="11">
    <source>
        <dbReference type="ARBA" id="ARBA00023033"/>
    </source>
</evidence>
<evidence type="ECO:0000256" key="10">
    <source>
        <dbReference type="ARBA" id="ARBA00023004"/>
    </source>
</evidence>
<dbReference type="GO" id="GO:0020037">
    <property type="term" value="F:heme binding"/>
    <property type="evidence" value="ECO:0007669"/>
    <property type="project" value="InterPro"/>
</dbReference>
<protein>
    <recommendedName>
        <fullName evidence="17">Cytochrome P450</fullName>
    </recommendedName>
</protein>
<organism evidence="15 16">
    <name type="scientific">Steccherinum ochraceum</name>
    <dbReference type="NCBI Taxonomy" id="92696"/>
    <lineage>
        <taxon>Eukaryota</taxon>
        <taxon>Fungi</taxon>
        <taxon>Dikarya</taxon>
        <taxon>Basidiomycota</taxon>
        <taxon>Agaricomycotina</taxon>
        <taxon>Agaricomycetes</taxon>
        <taxon>Polyporales</taxon>
        <taxon>Steccherinaceae</taxon>
        <taxon>Steccherinum</taxon>
    </lineage>
</organism>
<evidence type="ECO:0000256" key="7">
    <source>
        <dbReference type="ARBA" id="ARBA00022723"/>
    </source>
</evidence>
<comment type="cofactor">
    <cofactor evidence="1 13">
        <name>heme</name>
        <dbReference type="ChEBI" id="CHEBI:30413"/>
    </cofactor>
</comment>
<keyword evidence="7 13" id="KW-0479">Metal-binding</keyword>
<dbReference type="InterPro" id="IPR017972">
    <property type="entry name" value="Cyt_P450_CS"/>
</dbReference>
<dbReference type="STRING" id="92696.A0A4R0RBK6"/>
<dbReference type="GO" id="GO:0004497">
    <property type="term" value="F:monooxygenase activity"/>
    <property type="evidence" value="ECO:0007669"/>
    <property type="project" value="UniProtKB-KW"/>
</dbReference>
<dbReference type="PANTHER" id="PTHR46300">
    <property type="entry name" value="P450, PUTATIVE (EUROFUNG)-RELATED-RELATED"/>
    <property type="match status" value="1"/>
</dbReference>
<keyword evidence="5 13" id="KW-0349">Heme</keyword>
<evidence type="ECO:0000256" key="6">
    <source>
        <dbReference type="ARBA" id="ARBA00022692"/>
    </source>
</evidence>
<reference evidence="15 16" key="1">
    <citation type="submission" date="2018-11" db="EMBL/GenBank/DDBJ databases">
        <title>Genome assembly of Steccherinum ochraceum LE-BIN_3174, the white-rot fungus of the Steccherinaceae family (The Residual Polyporoid clade, Polyporales, Basidiomycota).</title>
        <authorList>
            <person name="Fedorova T.V."/>
            <person name="Glazunova O.A."/>
            <person name="Landesman E.O."/>
            <person name="Moiseenko K.V."/>
            <person name="Psurtseva N.V."/>
            <person name="Savinova O.S."/>
            <person name="Shakhova N.V."/>
            <person name="Tyazhelova T.V."/>
            <person name="Vasina D.V."/>
        </authorList>
    </citation>
    <scope>NUCLEOTIDE SEQUENCE [LARGE SCALE GENOMIC DNA]</scope>
    <source>
        <strain evidence="15 16">LE-BIN_3174</strain>
    </source>
</reference>
<evidence type="ECO:0000256" key="14">
    <source>
        <dbReference type="RuleBase" id="RU000461"/>
    </source>
</evidence>
<dbReference type="GO" id="GO:0016705">
    <property type="term" value="F:oxidoreductase activity, acting on paired donors, with incorporation or reduction of molecular oxygen"/>
    <property type="evidence" value="ECO:0007669"/>
    <property type="project" value="InterPro"/>
</dbReference>
<dbReference type="PRINTS" id="PR00463">
    <property type="entry name" value="EP450I"/>
</dbReference>
<evidence type="ECO:0000256" key="4">
    <source>
        <dbReference type="ARBA" id="ARBA00010617"/>
    </source>
</evidence>
<proteinExistence type="inferred from homology"/>
<dbReference type="Pfam" id="PF00067">
    <property type="entry name" value="p450"/>
    <property type="match status" value="1"/>
</dbReference>
<keyword evidence="12" id="KW-0472">Membrane</keyword>
<evidence type="ECO:0000256" key="2">
    <source>
        <dbReference type="ARBA" id="ARBA00004167"/>
    </source>
</evidence>
<dbReference type="GO" id="GO:0005506">
    <property type="term" value="F:iron ion binding"/>
    <property type="evidence" value="ECO:0007669"/>
    <property type="project" value="InterPro"/>
</dbReference>
<dbReference type="InterPro" id="IPR001128">
    <property type="entry name" value="Cyt_P450"/>
</dbReference>
<dbReference type="EMBL" id="RWJN01000245">
    <property type="protein sequence ID" value="TCD64286.1"/>
    <property type="molecule type" value="Genomic_DNA"/>
</dbReference>
<dbReference type="AlphaFoldDB" id="A0A4R0RBK6"/>
<evidence type="ECO:0000256" key="13">
    <source>
        <dbReference type="PIRSR" id="PIRSR602401-1"/>
    </source>
</evidence>
<feature type="binding site" description="axial binding residue" evidence="13">
    <location>
        <position position="465"/>
    </location>
    <ligand>
        <name>heme</name>
        <dbReference type="ChEBI" id="CHEBI:30413"/>
    </ligand>
    <ligandPart>
        <name>Fe</name>
        <dbReference type="ChEBI" id="CHEBI:18248"/>
    </ligandPart>
</feature>
<keyword evidence="10 13" id="KW-0408">Iron</keyword>
<dbReference type="PANTHER" id="PTHR46300:SF7">
    <property type="entry name" value="P450, PUTATIVE (EUROFUNG)-RELATED"/>
    <property type="match status" value="1"/>
</dbReference>
<evidence type="ECO:0000256" key="9">
    <source>
        <dbReference type="ARBA" id="ARBA00023002"/>
    </source>
</evidence>
<comment type="pathway">
    <text evidence="3">Secondary metabolite biosynthesis.</text>
</comment>
<dbReference type="InterPro" id="IPR002401">
    <property type="entry name" value="Cyt_P450_E_grp-I"/>
</dbReference>
<dbReference type="GO" id="GO:0016020">
    <property type="term" value="C:membrane"/>
    <property type="evidence" value="ECO:0007669"/>
    <property type="project" value="UniProtKB-SubCell"/>
</dbReference>
<keyword evidence="16" id="KW-1185">Reference proteome</keyword>
<dbReference type="Gene3D" id="1.10.630.10">
    <property type="entry name" value="Cytochrome P450"/>
    <property type="match status" value="1"/>
</dbReference>
<evidence type="ECO:0000313" key="16">
    <source>
        <dbReference type="Proteomes" id="UP000292702"/>
    </source>
</evidence>
<dbReference type="PRINTS" id="PR00385">
    <property type="entry name" value="P450"/>
</dbReference>
<evidence type="ECO:0000256" key="3">
    <source>
        <dbReference type="ARBA" id="ARBA00005179"/>
    </source>
</evidence>
<evidence type="ECO:0000256" key="1">
    <source>
        <dbReference type="ARBA" id="ARBA00001971"/>
    </source>
</evidence>
<dbReference type="OrthoDB" id="2781403at2759"/>
<accession>A0A4R0RBK6</accession>
<keyword evidence="11 14" id="KW-0503">Monooxygenase</keyword>
<gene>
    <name evidence="15" type="ORF">EIP91_004294</name>
</gene>